<sequence length="369" mass="40805">MPAETHDSPSKSAIEQNDVELILGNSNPRFSGVTSTMLQVLRHQKTMMSVAVMGPHHLPEGTRTLTFLQAAKLCRTPLPDGRPRVFHARRNNEVLQALALKKIFGAKIKIAFTSTAQRQHSWITRWLIRESDGVISTGSAANSYIEGGADVIIPHGIDLATYQPANNRAQAWEELGYPGKYGIGIFGRVRRQKGVDVFVHALLPLMEKHPDFTAIVCGETTPDQQAFEDELKKEIASAGLTDRFLFIGKQDFSELPKLFRAMSIVTALSRNEGFGLTILEAMASGTAVLASEAGAWKDVVRDGQDGYIVPCDDVPSTQRKLDEMMSDLNMLERMGTSGRKHIEENFTLEREAKALCDFLKSLQECPPSH</sequence>
<dbReference type="EMBL" id="AP026866">
    <property type="protein sequence ID" value="BDS08457.1"/>
    <property type="molecule type" value="Genomic_DNA"/>
</dbReference>
<dbReference type="GO" id="GO:0016757">
    <property type="term" value="F:glycosyltransferase activity"/>
    <property type="evidence" value="ECO:0007669"/>
    <property type="project" value="UniProtKB-KW"/>
</dbReference>
<keyword evidence="3" id="KW-0808">Transferase</keyword>
<evidence type="ECO:0000259" key="4">
    <source>
        <dbReference type="Pfam" id="PF00534"/>
    </source>
</evidence>
<evidence type="ECO:0000256" key="3">
    <source>
        <dbReference type="ARBA" id="ARBA00022679"/>
    </source>
</evidence>
<evidence type="ECO:0000256" key="2">
    <source>
        <dbReference type="ARBA" id="ARBA00022676"/>
    </source>
</evidence>
<dbReference type="InterPro" id="IPR001296">
    <property type="entry name" value="Glyco_trans_1"/>
</dbReference>
<dbReference type="SUPFAM" id="SSF53756">
    <property type="entry name" value="UDP-Glycosyltransferase/glycogen phosphorylase"/>
    <property type="match status" value="1"/>
</dbReference>
<dbReference type="Gene3D" id="3.40.50.2000">
    <property type="entry name" value="Glycogen Phosphorylase B"/>
    <property type="match status" value="2"/>
</dbReference>
<dbReference type="Pfam" id="PF00534">
    <property type="entry name" value="Glycos_transf_1"/>
    <property type="match status" value="1"/>
</dbReference>
<dbReference type="CDD" id="cd03801">
    <property type="entry name" value="GT4_PimA-like"/>
    <property type="match status" value="1"/>
</dbReference>
<dbReference type="AlphaFoldDB" id="A0AAT9FR44"/>
<comment type="similarity">
    <text evidence="1">Belongs to the glycosyltransferase group 1 family. Glycosyltransferase 4 subfamily.</text>
</comment>
<name>A0AAT9FR44_9BACT</name>
<dbReference type="PANTHER" id="PTHR12526:SF640">
    <property type="entry name" value="COLANIC ACID BIOSYNTHESIS GLYCOSYLTRANSFERASE WCAL-RELATED"/>
    <property type="match status" value="1"/>
</dbReference>
<feature type="domain" description="Glycosyl transferase family 1" evidence="4">
    <location>
        <begin position="180"/>
        <end position="341"/>
    </location>
</feature>
<evidence type="ECO:0000256" key="1">
    <source>
        <dbReference type="ARBA" id="ARBA00009481"/>
    </source>
</evidence>
<evidence type="ECO:0000313" key="5">
    <source>
        <dbReference type="EMBL" id="BDS08457.1"/>
    </source>
</evidence>
<reference evidence="5" key="1">
    <citation type="submission" date="2024-07" db="EMBL/GenBank/DDBJ databases">
        <title>Complete genome sequence of Verrucomicrobiaceae bacterium NT6N.</title>
        <authorList>
            <person name="Huang C."/>
            <person name="Takami H."/>
            <person name="Hamasaki K."/>
        </authorList>
    </citation>
    <scope>NUCLEOTIDE SEQUENCE</scope>
    <source>
        <strain evidence="5">NT6N</strain>
    </source>
</reference>
<dbReference type="PANTHER" id="PTHR12526">
    <property type="entry name" value="GLYCOSYLTRANSFERASE"/>
    <property type="match status" value="1"/>
</dbReference>
<dbReference type="KEGG" id="osu:NT6N_34970"/>
<accession>A0AAT9FR44</accession>
<organism evidence="5">
    <name type="scientific">Oceaniferula spumae</name>
    <dbReference type="NCBI Taxonomy" id="2979115"/>
    <lineage>
        <taxon>Bacteria</taxon>
        <taxon>Pseudomonadati</taxon>
        <taxon>Verrucomicrobiota</taxon>
        <taxon>Verrucomicrobiia</taxon>
        <taxon>Verrucomicrobiales</taxon>
        <taxon>Verrucomicrobiaceae</taxon>
        <taxon>Oceaniferula</taxon>
    </lineage>
</organism>
<keyword evidence="2" id="KW-0328">Glycosyltransferase</keyword>
<gene>
    <name evidence="5" type="primary">lpcC</name>
    <name evidence="5" type="ORF">NT6N_34970</name>
</gene>
<proteinExistence type="inferred from homology"/>
<protein>
    <submittedName>
        <fullName evidence="5">LPS biosynthesis protein</fullName>
    </submittedName>
</protein>